<feature type="transmembrane region" description="Helical" evidence="2">
    <location>
        <begin position="69"/>
        <end position="88"/>
    </location>
</feature>
<reference evidence="4 5" key="1">
    <citation type="journal article" date="2024" name="Nat. Commun.">
        <title>Phylogenomics reveals the evolutionary origins of lichenization in chlorophyte algae.</title>
        <authorList>
            <person name="Puginier C."/>
            <person name="Libourel C."/>
            <person name="Otte J."/>
            <person name="Skaloud P."/>
            <person name="Haon M."/>
            <person name="Grisel S."/>
            <person name="Petersen M."/>
            <person name="Berrin J.G."/>
            <person name="Delaux P.M."/>
            <person name="Dal Grande F."/>
            <person name="Keller J."/>
        </authorList>
    </citation>
    <scope>NUCLEOTIDE SEQUENCE [LARGE SCALE GENOMIC DNA]</scope>
    <source>
        <strain evidence="4 5">SAG 2523</strain>
    </source>
</reference>
<sequence>MFGFINRTLKVSQRQETLLVICGRVGWLAKAIVYAIIGGICCDSAVKGHSSKSGSASPQGAFIWIGDDFFGVPLLIVMAIMLCLYSLWRFGEAIVGSGTDSEISTGKNFFRYRLSPFVSGGVYSAYAAYVISLLGKNRKERLEAQYGHGFPDSWRSSAGGKFGLIVIGVAFLAATASQLENTVSPGWHRELESDLHPVALWATLISGHIGFAARSGTFLLVAILFFRTIFTDTGSETTVANAMYQLQNGAGHRFILFFLGIGLVVYGLFAALCAVHSRAFPTKPRSDSSSLHSSLPETRAPTFGGAMGAEWLRKQMSKPASSMQMVDITAMSHSHGHSHGGANPARNLDRERLLPGDSSTSSAPA</sequence>
<feature type="region of interest" description="Disordered" evidence="1">
    <location>
        <begin position="281"/>
        <end position="302"/>
    </location>
</feature>
<keyword evidence="5" id="KW-1185">Reference proteome</keyword>
<evidence type="ECO:0000259" key="3">
    <source>
        <dbReference type="Pfam" id="PF06724"/>
    </source>
</evidence>
<feature type="domain" description="DUF1206" evidence="3">
    <location>
        <begin position="209"/>
        <end position="275"/>
    </location>
</feature>
<accession>A0AAW1TC15</accession>
<dbReference type="Pfam" id="PF06724">
    <property type="entry name" value="DUF1206"/>
    <property type="match status" value="2"/>
</dbReference>
<evidence type="ECO:0000313" key="5">
    <source>
        <dbReference type="Proteomes" id="UP001485043"/>
    </source>
</evidence>
<organism evidence="4 5">
    <name type="scientific">Apatococcus fuscideae</name>
    <dbReference type="NCBI Taxonomy" id="2026836"/>
    <lineage>
        <taxon>Eukaryota</taxon>
        <taxon>Viridiplantae</taxon>
        <taxon>Chlorophyta</taxon>
        <taxon>core chlorophytes</taxon>
        <taxon>Trebouxiophyceae</taxon>
        <taxon>Chlorellales</taxon>
        <taxon>Chlorellaceae</taxon>
        <taxon>Apatococcus</taxon>
    </lineage>
</organism>
<dbReference type="Proteomes" id="UP001485043">
    <property type="component" value="Unassembled WGS sequence"/>
</dbReference>
<comment type="caution">
    <text evidence="4">The sequence shown here is derived from an EMBL/GenBank/DDBJ whole genome shotgun (WGS) entry which is preliminary data.</text>
</comment>
<feature type="transmembrane region" description="Helical" evidence="2">
    <location>
        <begin position="117"/>
        <end position="135"/>
    </location>
</feature>
<evidence type="ECO:0000313" key="4">
    <source>
        <dbReference type="EMBL" id="KAK9867371.1"/>
    </source>
</evidence>
<name>A0AAW1TC15_9CHLO</name>
<feature type="region of interest" description="Disordered" evidence="1">
    <location>
        <begin position="332"/>
        <end position="365"/>
    </location>
</feature>
<feature type="transmembrane region" description="Helical" evidence="2">
    <location>
        <begin position="162"/>
        <end position="179"/>
    </location>
</feature>
<keyword evidence="2" id="KW-1133">Transmembrane helix</keyword>
<gene>
    <name evidence="4" type="ORF">WJX84_004468</name>
</gene>
<feature type="domain" description="DUF1206" evidence="3">
    <location>
        <begin position="25"/>
        <end position="95"/>
    </location>
</feature>
<evidence type="ECO:0000256" key="2">
    <source>
        <dbReference type="SAM" id="Phobius"/>
    </source>
</evidence>
<keyword evidence="2" id="KW-0812">Transmembrane</keyword>
<keyword evidence="2" id="KW-0472">Membrane</keyword>
<feature type="transmembrane region" description="Helical" evidence="2">
    <location>
        <begin position="254"/>
        <end position="277"/>
    </location>
</feature>
<dbReference type="AlphaFoldDB" id="A0AAW1TC15"/>
<evidence type="ECO:0000256" key="1">
    <source>
        <dbReference type="SAM" id="MobiDB-lite"/>
    </source>
</evidence>
<dbReference type="EMBL" id="JALJOV010000091">
    <property type="protein sequence ID" value="KAK9867371.1"/>
    <property type="molecule type" value="Genomic_DNA"/>
</dbReference>
<dbReference type="InterPro" id="IPR009597">
    <property type="entry name" value="DUF1206"/>
</dbReference>
<proteinExistence type="predicted"/>
<protein>
    <recommendedName>
        <fullName evidence="3">DUF1206 domain-containing protein</fullName>
    </recommendedName>
</protein>
<feature type="transmembrane region" description="Helical" evidence="2">
    <location>
        <begin position="199"/>
        <end position="226"/>
    </location>
</feature>